<dbReference type="InterPro" id="IPR000014">
    <property type="entry name" value="PAS"/>
</dbReference>
<evidence type="ECO:0000313" key="9">
    <source>
        <dbReference type="EMBL" id="BBO68301.1"/>
    </source>
</evidence>
<dbReference type="InterPro" id="IPR035965">
    <property type="entry name" value="PAS-like_dom_sf"/>
</dbReference>
<dbReference type="SMART" id="SM00448">
    <property type="entry name" value="REC"/>
    <property type="match status" value="1"/>
</dbReference>
<dbReference type="PRINTS" id="PR01590">
    <property type="entry name" value="HTHFIS"/>
</dbReference>
<evidence type="ECO:0000259" key="6">
    <source>
        <dbReference type="PROSITE" id="PS50045"/>
    </source>
</evidence>
<accession>A0A5K7YN33</accession>
<keyword evidence="5" id="KW-0597">Phosphoprotein</keyword>
<dbReference type="PROSITE" id="PS50110">
    <property type="entry name" value="RESPONSE_REGULATORY"/>
    <property type="match status" value="1"/>
</dbReference>
<feature type="domain" description="Sigma-54 factor interaction" evidence="6">
    <location>
        <begin position="262"/>
        <end position="491"/>
    </location>
</feature>
<dbReference type="InterPro" id="IPR058031">
    <property type="entry name" value="AAA_lid_NorR"/>
</dbReference>
<dbReference type="PROSITE" id="PS50045">
    <property type="entry name" value="SIGMA54_INTERACT_4"/>
    <property type="match status" value="1"/>
</dbReference>
<dbReference type="GO" id="GO:0000160">
    <property type="term" value="P:phosphorelay signal transduction system"/>
    <property type="evidence" value="ECO:0007669"/>
    <property type="project" value="InterPro"/>
</dbReference>
<dbReference type="SUPFAM" id="SSF46689">
    <property type="entry name" value="Homeodomain-like"/>
    <property type="match status" value="1"/>
</dbReference>
<dbReference type="InterPro" id="IPR002078">
    <property type="entry name" value="Sigma_54_int"/>
</dbReference>
<dbReference type="GO" id="GO:0043565">
    <property type="term" value="F:sequence-specific DNA binding"/>
    <property type="evidence" value="ECO:0007669"/>
    <property type="project" value="InterPro"/>
</dbReference>
<dbReference type="PROSITE" id="PS00676">
    <property type="entry name" value="SIGMA54_INTERACT_2"/>
    <property type="match status" value="1"/>
</dbReference>
<evidence type="ECO:0000256" key="1">
    <source>
        <dbReference type="ARBA" id="ARBA00022741"/>
    </source>
</evidence>
<dbReference type="SUPFAM" id="SSF55785">
    <property type="entry name" value="PYP-like sensor domain (PAS domain)"/>
    <property type="match status" value="1"/>
</dbReference>
<sequence length="565" mass="62542">MNKKILVVDDEESIRFTFENFLTEAGYRVATASSYDQALDCLDGSDFDLIFVDIIMEGQTGIELLRTVKDKNPNAQVIMITGAPSVETASEALRLGALDYILKPVRQRDLLKAADLAFRHKRIADEKDHCRSNVDAIFKSVKDGIVTVDKKMRVVDANQAAEALCGFSRDDSPGAFIRTVTRGCGGACVEVLKEALATREAVELRHVECHRKDTVKQIVSVRATPLIDRRDHFSGCVMVLRDETRLFDLEKNVNRNSAFDRMVGTSAPMRQVTALIKALADVQTTVLITGESGTGKELAVDALHRAGERSTGPLVKVNCGALTESILESELFGHVKGAFTGAAADKIGRFQKADGGTLFLDEIGDISPKMQLQLLRVIETGTFEPVGSAQPMHADVRVVAATNRDLAARVAEGAFREDLYYRLKVVQIQLPPLRQRKTDIPLLTRHMIGKFNRKFNKTIKAVSSDVERLFQRHAWTGNVRELENTLEHAFILCNQPVLTLSHLPADLQARAGGLTLFNSLDRRSEVAAIEKALRKTDGNKAKAARLLSMSRRTIYRKIEKYNIAG</sequence>
<dbReference type="Pfam" id="PF25601">
    <property type="entry name" value="AAA_lid_14"/>
    <property type="match status" value="1"/>
</dbReference>
<dbReference type="Pfam" id="PF13426">
    <property type="entry name" value="PAS_9"/>
    <property type="match status" value="1"/>
</dbReference>
<organism evidence="9 10">
    <name type="scientific">Desulfosarcina alkanivorans</name>
    <dbReference type="NCBI Taxonomy" id="571177"/>
    <lineage>
        <taxon>Bacteria</taxon>
        <taxon>Pseudomonadati</taxon>
        <taxon>Thermodesulfobacteriota</taxon>
        <taxon>Desulfobacteria</taxon>
        <taxon>Desulfobacterales</taxon>
        <taxon>Desulfosarcinaceae</taxon>
        <taxon>Desulfosarcina</taxon>
    </lineage>
</organism>
<dbReference type="PANTHER" id="PTHR32071">
    <property type="entry name" value="TRANSCRIPTIONAL REGULATORY PROTEIN"/>
    <property type="match status" value="1"/>
</dbReference>
<keyword evidence="1" id="KW-0547">Nucleotide-binding</keyword>
<dbReference type="Gene3D" id="3.40.50.2300">
    <property type="match status" value="1"/>
</dbReference>
<dbReference type="CDD" id="cd00130">
    <property type="entry name" value="PAS"/>
    <property type="match status" value="1"/>
</dbReference>
<feature type="domain" description="Response regulatory" evidence="7">
    <location>
        <begin position="4"/>
        <end position="118"/>
    </location>
</feature>
<dbReference type="CDD" id="cd00009">
    <property type="entry name" value="AAA"/>
    <property type="match status" value="1"/>
</dbReference>
<dbReference type="InterPro" id="IPR009057">
    <property type="entry name" value="Homeodomain-like_sf"/>
</dbReference>
<dbReference type="PANTHER" id="PTHR32071:SF113">
    <property type="entry name" value="ALGINATE BIOSYNTHESIS TRANSCRIPTIONAL REGULATORY PROTEIN ALGB"/>
    <property type="match status" value="1"/>
</dbReference>
<dbReference type="GO" id="GO:0005524">
    <property type="term" value="F:ATP binding"/>
    <property type="evidence" value="ECO:0007669"/>
    <property type="project" value="UniProtKB-KW"/>
</dbReference>
<dbReference type="InterPro" id="IPR027417">
    <property type="entry name" value="P-loop_NTPase"/>
</dbReference>
<dbReference type="Gene3D" id="1.10.10.60">
    <property type="entry name" value="Homeodomain-like"/>
    <property type="match status" value="1"/>
</dbReference>
<dbReference type="Proteomes" id="UP000427906">
    <property type="component" value="Chromosome"/>
</dbReference>
<dbReference type="RefSeq" id="WP_155316474.1">
    <property type="nucleotide sequence ID" value="NZ_AP021874.1"/>
</dbReference>
<proteinExistence type="predicted"/>
<evidence type="ECO:0000259" key="8">
    <source>
        <dbReference type="PROSITE" id="PS50112"/>
    </source>
</evidence>
<keyword evidence="2" id="KW-0067">ATP-binding</keyword>
<dbReference type="InterPro" id="IPR001789">
    <property type="entry name" value="Sig_transdc_resp-reg_receiver"/>
</dbReference>
<dbReference type="GO" id="GO:0006355">
    <property type="term" value="P:regulation of DNA-templated transcription"/>
    <property type="evidence" value="ECO:0007669"/>
    <property type="project" value="InterPro"/>
</dbReference>
<feature type="domain" description="PAS" evidence="8">
    <location>
        <begin position="130"/>
        <end position="174"/>
    </location>
</feature>
<keyword evidence="10" id="KW-1185">Reference proteome</keyword>
<dbReference type="SMART" id="SM00091">
    <property type="entry name" value="PAS"/>
    <property type="match status" value="1"/>
</dbReference>
<dbReference type="SUPFAM" id="SSF52540">
    <property type="entry name" value="P-loop containing nucleoside triphosphate hydrolases"/>
    <property type="match status" value="1"/>
</dbReference>
<evidence type="ECO:0000259" key="7">
    <source>
        <dbReference type="PROSITE" id="PS50110"/>
    </source>
</evidence>
<dbReference type="EMBL" id="AP021874">
    <property type="protein sequence ID" value="BBO68301.1"/>
    <property type="molecule type" value="Genomic_DNA"/>
</dbReference>
<dbReference type="KEGG" id="dalk:DSCA_22310"/>
<dbReference type="InterPro" id="IPR002197">
    <property type="entry name" value="HTH_Fis"/>
</dbReference>
<dbReference type="InterPro" id="IPR025943">
    <property type="entry name" value="Sigma_54_int_dom_ATP-bd_2"/>
</dbReference>
<dbReference type="SMART" id="SM00382">
    <property type="entry name" value="AAA"/>
    <property type="match status" value="1"/>
</dbReference>
<gene>
    <name evidence="9" type="ORF">DSCA_22310</name>
</gene>
<dbReference type="NCBIfam" id="TIGR00229">
    <property type="entry name" value="sensory_box"/>
    <property type="match status" value="1"/>
</dbReference>
<dbReference type="Gene3D" id="3.40.50.300">
    <property type="entry name" value="P-loop containing nucleotide triphosphate hydrolases"/>
    <property type="match status" value="1"/>
</dbReference>
<dbReference type="InterPro" id="IPR003593">
    <property type="entry name" value="AAA+_ATPase"/>
</dbReference>
<dbReference type="Gene3D" id="1.10.8.60">
    <property type="match status" value="1"/>
</dbReference>
<dbReference type="Pfam" id="PF00072">
    <property type="entry name" value="Response_reg"/>
    <property type="match status" value="1"/>
</dbReference>
<evidence type="ECO:0000256" key="5">
    <source>
        <dbReference type="PROSITE-ProRule" id="PRU00169"/>
    </source>
</evidence>
<keyword evidence="4" id="KW-0804">Transcription</keyword>
<keyword evidence="3" id="KW-0805">Transcription regulation</keyword>
<dbReference type="Pfam" id="PF00158">
    <property type="entry name" value="Sigma54_activat"/>
    <property type="match status" value="1"/>
</dbReference>
<evidence type="ECO:0000256" key="4">
    <source>
        <dbReference type="ARBA" id="ARBA00023163"/>
    </source>
</evidence>
<dbReference type="InterPro" id="IPR011006">
    <property type="entry name" value="CheY-like_superfamily"/>
</dbReference>
<evidence type="ECO:0000256" key="3">
    <source>
        <dbReference type="ARBA" id="ARBA00023015"/>
    </source>
</evidence>
<evidence type="ECO:0000313" key="10">
    <source>
        <dbReference type="Proteomes" id="UP000427906"/>
    </source>
</evidence>
<dbReference type="FunFam" id="3.40.50.300:FF:000006">
    <property type="entry name" value="DNA-binding transcriptional regulator NtrC"/>
    <property type="match status" value="1"/>
</dbReference>
<reference evidence="9 10" key="1">
    <citation type="submission" date="2019-11" db="EMBL/GenBank/DDBJ databases">
        <title>Comparative genomics of hydrocarbon-degrading Desulfosarcina strains.</title>
        <authorList>
            <person name="Watanabe M."/>
            <person name="Kojima H."/>
            <person name="Fukui M."/>
        </authorList>
    </citation>
    <scope>NUCLEOTIDE SEQUENCE [LARGE SCALE GENOMIC DNA]</scope>
    <source>
        <strain evidence="9 10">PL12</strain>
    </source>
</reference>
<dbReference type="PROSITE" id="PS50112">
    <property type="entry name" value="PAS"/>
    <property type="match status" value="1"/>
</dbReference>
<evidence type="ECO:0000256" key="2">
    <source>
        <dbReference type="ARBA" id="ARBA00022840"/>
    </source>
</evidence>
<dbReference type="Pfam" id="PF02954">
    <property type="entry name" value="HTH_8"/>
    <property type="match status" value="1"/>
</dbReference>
<protein>
    <submittedName>
        <fullName evidence="9">Sigma-54-dependent Fis family transcriptional regulator</fullName>
    </submittedName>
</protein>
<dbReference type="AlphaFoldDB" id="A0A5K7YN33"/>
<feature type="modified residue" description="4-aspartylphosphate" evidence="5">
    <location>
        <position position="53"/>
    </location>
</feature>
<dbReference type="SUPFAM" id="SSF52172">
    <property type="entry name" value="CheY-like"/>
    <property type="match status" value="1"/>
</dbReference>
<name>A0A5K7YN33_9BACT</name>
<dbReference type="OrthoDB" id="9763792at2"/>
<dbReference type="Gene3D" id="3.30.450.20">
    <property type="entry name" value="PAS domain"/>
    <property type="match status" value="1"/>
</dbReference>